<name>E0WUV3_9ENTR</name>
<sequence>MTSKMSRIKIIVNSIFRNRSQLYMPILKILHFPDVQLRKIAKPVEKIDANIERIVDDMFDTIYAEEGIGLAATQVNIHKQIIVIHIPDDSDQNERIEAHYRPLVLINPELLEESGETGIKEGCLSIPGVREWVKRSERVKIRALDRDGNSFTLEADGLLAICIQHEMDHLKGKLFIDYLSPLKFQRIQKKIRKKAQRDTQ</sequence>
<keyword evidence="4 6" id="KW-0648">Protein biosynthesis</keyword>
<evidence type="ECO:0000313" key="7">
    <source>
        <dbReference type="EMBL" id="EFL91225.1"/>
    </source>
</evidence>
<dbReference type="HAMAP" id="MF_00163">
    <property type="entry name" value="Pep_deformylase"/>
    <property type="match status" value="1"/>
</dbReference>
<comment type="function">
    <text evidence="6">Removes the formyl group from the N-terminal Met of newly synthesized proteins. Requires at least a dipeptide for an efficient rate of reaction. N-terminal L-methionine is a prerequisite for activity but the enzyme has broad specificity at other positions.</text>
</comment>
<dbReference type="Proteomes" id="UP000005726">
    <property type="component" value="Unassembled WGS sequence"/>
</dbReference>
<dbReference type="PANTHER" id="PTHR10458:SF21">
    <property type="entry name" value="PEPTIDE DEFORMYLASE"/>
    <property type="match status" value="1"/>
</dbReference>
<keyword evidence="2 6" id="KW-0479">Metal-binding</keyword>
<evidence type="ECO:0000256" key="3">
    <source>
        <dbReference type="ARBA" id="ARBA00022801"/>
    </source>
</evidence>
<reference evidence="7" key="1">
    <citation type="journal article" date="2009" name="Environ. Microbiol.">
        <title>Dynamics of genome evolution in facultative symbionts of aphids.</title>
        <authorList>
            <person name="Degnan P.H."/>
            <person name="Leonardo T.E."/>
            <person name="Cass B.N."/>
            <person name="Hurwitz B."/>
            <person name="Stern D."/>
            <person name="Gibbs R.A."/>
            <person name="Richards S."/>
            <person name="Moran N.A."/>
        </authorList>
    </citation>
    <scope>NUCLEOTIDE SEQUENCE [LARGE SCALE GENOMIC DNA]</scope>
    <source>
        <strain evidence="7">LSR1</strain>
    </source>
</reference>
<proteinExistence type="inferred from homology"/>
<dbReference type="AlphaFoldDB" id="E0WUV3"/>
<dbReference type="PANTHER" id="PTHR10458">
    <property type="entry name" value="PEPTIDE DEFORMYLASE"/>
    <property type="match status" value="1"/>
</dbReference>
<keyword evidence="3 6" id="KW-0378">Hydrolase</keyword>
<protein>
    <recommendedName>
        <fullName evidence="6">Peptide deformylase</fullName>
        <shortName evidence="6">PDF</shortName>
        <ecNumber evidence="6">3.5.1.88</ecNumber>
    </recommendedName>
    <alternativeName>
        <fullName evidence="6">Polypeptide deformylase</fullName>
    </alternativeName>
</protein>
<comment type="similarity">
    <text evidence="1 6">Belongs to the polypeptide deformylase family.</text>
</comment>
<dbReference type="EMBL" id="GL379710">
    <property type="protein sequence ID" value="EFL91225.1"/>
    <property type="molecule type" value="Genomic_DNA"/>
</dbReference>
<feature type="binding site" evidence="6">
    <location>
        <position position="165"/>
    </location>
    <ligand>
        <name>Fe cation</name>
        <dbReference type="ChEBI" id="CHEBI:24875"/>
    </ligand>
</feature>
<dbReference type="SUPFAM" id="SSF56420">
    <property type="entry name" value="Peptide deformylase"/>
    <property type="match status" value="1"/>
</dbReference>
<dbReference type="GO" id="GO:0042586">
    <property type="term" value="F:peptide deformylase activity"/>
    <property type="evidence" value="ECO:0007669"/>
    <property type="project" value="UniProtKB-UniRule"/>
</dbReference>
<dbReference type="EC" id="3.5.1.88" evidence="6"/>
<dbReference type="InterPro" id="IPR023635">
    <property type="entry name" value="Peptide_deformylase"/>
</dbReference>
<evidence type="ECO:0000313" key="8">
    <source>
        <dbReference type="Proteomes" id="UP000005726"/>
    </source>
</evidence>
<dbReference type="NCBIfam" id="TIGR00079">
    <property type="entry name" value="pept_deformyl"/>
    <property type="match status" value="1"/>
</dbReference>
<comment type="catalytic activity">
    <reaction evidence="6">
        <text>N-terminal N-formyl-L-methionyl-[peptide] + H2O = N-terminal L-methionyl-[peptide] + formate</text>
        <dbReference type="Rhea" id="RHEA:24420"/>
        <dbReference type="Rhea" id="RHEA-COMP:10639"/>
        <dbReference type="Rhea" id="RHEA-COMP:10640"/>
        <dbReference type="ChEBI" id="CHEBI:15377"/>
        <dbReference type="ChEBI" id="CHEBI:15740"/>
        <dbReference type="ChEBI" id="CHEBI:49298"/>
        <dbReference type="ChEBI" id="CHEBI:64731"/>
        <dbReference type="EC" id="3.5.1.88"/>
    </reaction>
</comment>
<evidence type="ECO:0000256" key="2">
    <source>
        <dbReference type="ARBA" id="ARBA00022723"/>
    </source>
</evidence>
<dbReference type="CDD" id="cd00487">
    <property type="entry name" value="Pep_deformylase"/>
    <property type="match status" value="1"/>
</dbReference>
<evidence type="ECO:0000256" key="5">
    <source>
        <dbReference type="ARBA" id="ARBA00023004"/>
    </source>
</evidence>
<keyword evidence="5 6" id="KW-0408">Iron</keyword>
<keyword evidence="8" id="KW-1185">Reference proteome</keyword>
<evidence type="ECO:0000256" key="1">
    <source>
        <dbReference type="ARBA" id="ARBA00010759"/>
    </source>
</evidence>
<dbReference type="HOGENOM" id="CLU_061901_2_1_6"/>
<dbReference type="NCBIfam" id="NF001159">
    <property type="entry name" value="PRK00150.1-3"/>
    <property type="match status" value="1"/>
</dbReference>
<dbReference type="FunFam" id="3.90.45.10:FF:000001">
    <property type="entry name" value="Peptide deformylase"/>
    <property type="match status" value="1"/>
</dbReference>
<comment type="cofactor">
    <cofactor evidence="6">
        <name>Fe(2+)</name>
        <dbReference type="ChEBI" id="CHEBI:29033"/>
    </cofactor>
    <text evidence="6">Binds 1 Fe(2+) ion.</text>
</comment>
<dbReference type="InterPro" id="IPR036821">
    <property type="entry name" value="Peptide_deformylase_sf"/>
</dbReference>
<feature type="active site" evidence="6">
    <location>
        <position position="166"/>
    </location>
</feature>
<accession>E0WUV3</accession>
<dbReference type="Gene3D" id="3.90.45.10">
    <property type="entry name" value="Peptide deformylase"/>
    <property type="match status" value="1"/>
</dbReference>
<feature type="binding site" evidence="6">
    <location>
        <position position="123"/>
    </location>
    <ligand>
        <name>Fe cation</name>
        <dbReference type="ChEBI" id="CHEBI:24875"/>
    </ligand>
</feature>
<dbReference type="eggNOG" id="COG0242">
    <property type="taxonomic scope" value="Bacteria"/>
</dbReference>
<dbReference type="PIRSF" id="PIRSF004749">
    <property type="entry name" value="Pep_def"/>
    <property type="match status" value="1"/>
</dbReference>
<organism evidence="7 8">
    <name type="scientific">Candidatus Regiella insecticola LSR1</name>
    <dbReference type="NCBI Taxonomy" id="663321"/>
    <lineage>
        <taxon>Bacteria</taxon>
        <taxon>Pseudomonadati</taxon>
        <taxon>Pseudomonadota</taxon>
        <taxon>Gammaproteobacteria</taxon>
        <taxon>Enterobacterales</taxon>
        <taxon>Enterobacteriaceae</taxon>
        <taxon>aphid secondary symbionts</taxon>
        <taxon>Candidatus Regiella</taxon>
    </lineage>
</organism>
<dbReference type="GO" id="GO:0046872">
    <property type="term" value="F:metal ion binding"/>
    <property type="evidence" value="ECO:0007669"/>
    <property type="project" value="UniProtKB-KW"/>
</dbReference>
<dbReference type="GO" id="GO:0006412">
    <property type="term" value="P:translation"/>
    <property type="evidence" value="ECO:0007669"/>
    <property type="project" value="UniProtKB-UniRule"/>
</dbReference>
<evidence type="ECO:0000256" key="6">
    <source>
        <dbReference type="HAMAP-Rule" id="MF_00163"/>
    </source>
</evidence>
<dbReference type="Pfam" id="PF01327">
    <property type="entry name" value="Pep_deformylase"/>
    <property type="match status" value="1"/>
</dbReference>
<dbReference type="PRINTS" id="PR01576">
    <property type="entry name" value="PDEFORMYLASE"/>
</dbReference>
<feature type="binding site" evidence="6">
    <location>
        <position position="169"/>
    </location>
    <ligand>
        <name>Fe cation</name>
        <dbReference type="ChEBI" id="CHEBI:24875"/>
    </ligand>
</feature>
<dbReference type="STRING" id="663321.REG_1634"/>
<gene>
    <name evidence="6 7" type="primary">def</name>
    <name evidence="7" type="ORF">REG_1634</name>
</gene>
<evidence type="ECO:0000256" key="4">
    <source>
        <dbReference type="ARBA" id="ARBA00022917"/>
    </source>
</evidence>